<organism evidence="2 3">
    <name type="scientific">Corynebacterium lipophilum</name>
    <dbReference type="NCBI Taxonomy" id="2804918"/>
    <lineage>
        <taxon>Bacteria</taxon>
        <taxon>Bacillati</taxon>
        <taxon>Actinomycetota</taxon>
        <taxon>Actinomycetes</taxon>
        <taxon>Mycobacteriales</taxon>
        <taxon>Corynebacteriaceae</taxon>
        <taxon>Corynebacterium</taxon>
    </lineage>
</organism>
<evidence type="ECO:0008006" key="4">
    <source>
        <dbReference type="Google" id="ProtNLM"/>
    </source>
</evidence>
<gene>
    <name evidence="2" type="ORF">JMN37_04040</name>
</gene>
<proteinExistence type="predicted"/>
<protein>
    <recommendedName>
        <fullName evidence="4">Secreted protein</fullName>
    </recommendedName>
</protein>
<keyword evidence="3" id="KW-1185">Reference proteome</keyword>
<dbReference type="Proteomes" id="UP001205920">
    <property type="component" value="Unassembled WGS sequence"/>
</dbReference>
<reference evidence="2 3" key="1">
    <citation type="submission" date="2021-01" db="EMBL/GenBank/DDBJ databases">
        <title>Identification and Characterization of Corynebacterium sp.</title>
        <authorList>
            <person name="Luo Q."/>
            <person name="Qu P."/>
            <person name="Chen Q."/>
        </authorList>
    </citation>
    <scope>NUCLEOTIDE SEQUENCE [LARGE SCALE GENOMIC DNA]</scope>
    <source>
        <strain evidence="2 3">MC-18</strain>
    </source>
</reference>
<accession>A0AAW5HUW2</accession>
<evidence type="ECO:0000313" key="2">
    <source>
        <dbReference type="EMBL" id="MCO6394157.1"/>
    </source>
</evidence>
<evidence type="ECO:0000256" key="1">
    <source>
        <dbReference type="SAM" id="MobiDB-lite"/>
    </source>
</evidence>
<dbReference type="EMBL" id="JAEUWV010000003">
    <property type="protein sequence ID" value="MCO6394157.1"/>
    <property type="molecule type" value="Genomic_DNA"/>
</dbReference>
<feature type="compositionally biased region" description="Polar residues" evidence="1">
    <location>
        <begin position="54"/>
        <end position="65"/>
    </location>
</feature>
<name>A0AAW5HUW2_9CORY</name>
<sequence length="186" mass="19429">MKQYAAVGMIAVACLGVVGCSGDSGSSSSSNDAAPATITQTITTTDSHAEDTAAPTSASEDTETHTFSTRHSINTGQVGGECGATEFGDRIKAGPATSCEFAAEIFDVAYAATWRYVAANPNVNAVPRADISVTSPVTGETYPMVCKMGSDGRDMWCDHPEDENNSVHFYTSGGSQRMANRVNLVQ</sequence>
<dbReference type="RefSeq" id="WP_143110580.1">
    <property type="nucleotide sequence ID" value="NZ_JAEUWV010000003.1"/>
</dbReference>
<dbReference type="PROSITE" id="PS51257">
    <property type="entry name" value="PROKAR_LIPOPROTEIN"/>
    <property type="match status" value="1"/>
</dbReference>
<comment type="caution">
    <text evidence="2">The sequence shown here is derived from an EMBL/GenBank/DDBJ whole genome shotgun (WGS) entry which is preliminary data.</text>
</comment>
<feature type="region of interest" description="Disordered" evidence="1">
    <location>
        <begin position="41"/>
        <end position="65"/>
    </location>
</feature>
<dbReference type="AlphaFoldDB" id="A0AAW5HUW2"/>
<evidence type="ECO:0000313" key="3">
    <source>
        <dbReference type="Proteomes" id="UP001205920"/>
    </source>
</evidence>